<dbReference type="RefSeq" id="WP_282679223.1">
    <property type="nucleotide sequence ID" value="NZ_JAOTLW010000007.1"/>
</dbReference>
<protein>
    <submittedName>
        <fullName evidence="1">Uncharacterized protein</fullName>
    </submittedName>
</protein>
<keyword evidence="2" id="KW-1185">Reference proteome</keyword>
<dbReference type="EMBL" id="JAOTLW010000007">
    <property type="protein sequence ID" value="MDI5831527.1"/>
    <property type="molecule type" value="Genomic_DNA"/>
</dbReference>
<dbReference type="Proteomes" id="UP001159075">
    <property type="component" value="Unassembled WGS sequence"/>
</dbReference>
<organism evidence="1 2">
    <name type="scientific">Shewanella xiamenensis</name>
    <dbReference type="NCBI Taxonomy" id="332186"/>
    <lineage>
        <taxon>Bacteria</taxon>
        <taxon>Pseudomonadati</taxon>
        <taxon>Pseudomonadota</taxon>
        <taxon>Gammaproteobacteria</taxon>
        <taxon>Alteromonadales</taxon>
        <taxon>Shewanellaceae</taxon>
        <taxon>Shewanella</taxon>
    </lineage>
</organism>
<comment type="caution">
    <text evidence="1">The sequence shown here is derived from an EMBL/GenBank/DDBJ whole genome shotgun (WGS) entry which is preliminary data.</text>
</comment>
<proteinExistence type="predicted"/>
<sequence length="116" mass="13191">MIALNYWLPSGDRAWQVIYGSMGTLQDLTDYCEYLEIRRRTLRQAVAQLRVGVHVLFFNNGLLDLLFSVDKLSHSSIGMFGCLFSDAQQVHPWMLGRPVHDADGRLANHPNSPCEQ</sequence>
<evidence type="ECO:0000313" key="2">
    <source>
        <dbReference type="Proteomes" id="UP001159075"/>
    </source>
</evidence>
<gene>
    <name evidence="1" type="ORF">ODY93_08125</name>
</gene>
<reference evidence="1 2" key="1">
    <citation type="submission" date="2022-09" db="EMBL/GenBank/DDBJ databases">
        <title>The outer-membrane cytochrome OmcA is essential for infection of Shewanella oneidensis by a zebrafish-associated bacteriophage.</title>
        <authorList>
            <person name="Grenfell A.W."/>
            <person name="Intile P."/>
            <person name="Mcfarlane J."/>
            <person name="Leung D."/>
            <person name="Abdalla K."/>
            <person name="Wold M."/>
            <person name="Kees E."/>
            <person name="Gralnick J."/>
        </authorList>
    </citation>
    <scope>NUCLEOTIDE SEQUENCE [LARGE SCALE GENOMIC DNA]</scope>
    <source>
        <strain evidence="1 2">NF-5</strain>
    </source>
</reference>
<name>A0ABT6UAP0_9GAMM</name>
<evidence type="ECO:0000313" key="1">
    <source>
        <dbReference type="EMBL" id="MDI5831527.1"/>
    </source>
</evidence>
<accession>A0ABT6UAP0</accession>